<accession>A0A9E7K2S4</accession>
<evidence type="ECO:0000313" key="1">
    <source>
        <dbReference type="EMBL" id="URE01492.1"/>
    </source>
</evidence>
<dbReference type="EMBL" id="CP097507">
    <property type="protein sequence ID" value="URE01492.1"/>
    <property type="molecule type" value="Genomic_DNA"/>
</dbReference>
<name>A0A9E7K2S4_9LILI</name>
<organism evidence="1 2">
    <name type="scientific">Musa troglodytarum</name>
    <name type="common">fe'i banana</name>
    <dbReference type="NCBI Taxonomy" id="320322"/>
    <lineage>
        <taxon>Eukaryota</taxon>
        <taxon>Viridiplantae</taxon>
        <taxon>Streptophyta</taxon>
        <taxon>Embryophyta</taxon>
        <taxon>Tracheophyta</taxon>
        <taxon>Spermatophyta</taxon>
        <taxon>Magnoliopsida</taxon>
        <taxon>Liliopsida</taxon>
        <taxon>Zingiberales</taxon>
        <taxon>Musaceae</taxon>
        <taxon>Musa</taxon>
    </lineage>
</organism>
<proteinExistence type="predicted"/>
<protein>
    <submittedName>
        <fullName evidence="1">Uncharacterized protein</fullName>
    </submittedName>
</protein>
<gene>
    <name evidence="1" type="ORF">MUK42_16733</name>
</gene>
<dbReference type="Proteomes" id="UP001055439">
    <property type="component" value="Chromosome 5"/>
</dbReference>
<reference evidence="1" key="1">
    <citation type="submission" date="2022-05" db="EMBL/GenBank/DDBJ databases">
        <title>The Musa troglodytarum L. genome provides insights into the mechanism of non-climacteric behaviour and enrichment of carotenoids.</title>
        <authorList>
            <person name="Wang J."/>
        </authorList>
    </citation>
    <scope>NUCLEOTIDE SEQUENCE</scope>
    <source>
        <tissue evidence="1">Leaf</tissue>
    </source>
</reference>
<keyword evidence="2" id="KW-1185">Reference proteome</keyword>
<dbReference type="AlphaFoldDB" id="A0A9E7K2S4"/>
<sequence length="81" mass="8911">MSRQPRKTTSAKTIVTASSGFRLGHLLRCCWWHPSADGCSPVPPVEEESHRPMLRRLPHSIAVGIGLPHLPPNTAKDADFC</sequence>
<evidence type="ECO:0000313" key="2">
    <source>
        <dbReference type="Proteomes" id="UP001055439"/>
    </source>
</evidence>